<accession>A0ACC3DNL1</accession>
<feature type="non-terminal residue" evidence="1">
    <location>
        <position position="1"/>
    </location>
</feature>
<feature type="non-terminal residue" evidence="1">
    <location>
        <position position="68"/>
    </location>
</feature>
<sequence length="68" mass="7572">LTTIPSLIDAHAHIFLHAHTETLTFNQMRDEPLIERDLRATNHIRAAPARGLRTPTATSGTESLGCRR</sequence>
<proteinExistence type="predicted"/>
<gene>
    <name evidence="1" type="ORF">LTS18_008004</name>
</gene>
<comment type="caution">
    <text evidence="1">The sequence shown here is derived from an EMBL/GenBank/DDBJ whole genome shotgun (WGS) entry which is preliminary data.</text>
</comment>
<keyword evidence="2" id="KW-1185">Reference proteome</keyword>
<evidence type="ECO:0000313" key="2">
    <source>
        <dbReference type="Proteomes" id="UP001186974"/>
    </source>
</evidence>
<dbReference type="EMBL" id="JAWDJW010002046">
    <property type="protein sequence ID" value="KAK3078269.1"/>
    <property type="molecule type" value="Genomic_DNA"/>
</dbReference>
<dbReference type="Proteomes" id="UP001186974">
    <property type="component" value="Unassembled WGS sequence"/>
</dbReference>
<evidence type="ECO:0000313" key="1">
    <source>
        <dbReference type="EMBL" id="KAK3078269.1"/>
    </source>
</evidence>
<organism evidence="1 2">
    <name type="scientific">Coniosporium uncinatum</name>
    <dbReference type="NCBI Taxonomy" id="93489"/>
    <lineage>
        <taxon>Eukaryota</taxon>
        <taxon>Fungi</taxon>
        <taxon>Dikarya</taxon>
        <taxon>Ascomycota</taxon>
        <taxon>Pezizomycotina</taxon>
        <taxon>Dothideomycetes</taxon>
        <taxon>Dothideomycetes incertae sedis</taxon>
        <taxon>Coniosporium</taxon>
    </lineage>
</organism>
<name>A0ACC3DNL1_9PEZI</name>
<protein>
    <submittedName>
        <fullName evidence="1">Uncharacterized protein</fullName>
    </submittedName>
</protein>
<reference evidence="1" key="1">
    <citation type="submission" date="2024-09" db="EMBL/GenBank/DDBJ databases">
        <title>Black Yeasts Isolated from many extreme environments.</title>
        <authorList>
            <person name="Coleine C."/>
            <person name="Stajich J.E."/>
            <person name="Selbmann L."/>
        </authorList>
    </citation>
    <scope>NUCLEOTIDE SEQUENCE</scope>
    <source>
        <strain evidence="1">CCFEE 5737</strain>
    </source>
</reference>